<sequence>MKVYDSSRIEDDDLGVGYEFYNSVDEVLQNQEDEWEDSDNEELDTASAAMQNEQLDDSSAERMQTGEDTLNPASIEARKRQSEAIDDNEDEAETIIVRKRHRSAPEVGATAALGPVPDYPAVSCKGRGKYVSLSAWSKEERIAATLLVQDNTGISVNELFEWYRALAAPLSLMELHKADLEAAVELNPRISSRQLAAVLGIPRASARHMCKELGYRRYKIRPVQMLSAKNKSDRLACAQNFLKRP</sequence>
<evidence type="ECO:0000313" key="2">
    <source>
        <dbReference type="EMBL" id="CAJ0559018.1"/>
    </source>
</evidence>
<dbReference type="Proteomes" id="UP001177023">
    <property type="component" value="Unassembled WGS sequence"/>
</dbReference>
<evidence type="ECO:0000313" key="3">
    <source>
        <dbReference type="Proteomes" id="UP001177023"/>
    </source>
</evidence>
<proteinExistence type="predicted"/>
<dbReference type="AlphaFoldDB" id="A0AA36FTX3"/>
<keyword evidence="3" id="KW-1185">Reference proteome</keyword>
<comment type="caution">
    <text evidence="2">The sequence shown here is derived from an EMBL/GenBank/DDBJ whole genome shotgun (WGS) entry which is preliminary data.</text>
</comment>
<protein>
    <submittedName>
        <fullName evidence="2">Uncharacterized protein</fullName>
    </submittedName>
</protein>
<organism evidence="2 3">
    <name type="scientific">Mesorhabditis spiculigera</name>
    <dbReference type="NCBI Taxonomy" id="96644"/>
    <lineage>
        <taxon>Eukaryota</taxon>
        <taxon>Metazoa</taxon>
        <taxon>Ecdysozoa</taxon>
        <taxon>Nematoda</taxon>
        <taxon>Chromadorea</taxon>
        <taxon>Rhabditida</taxon>
        <taxon>Rhabditina</taxon>
        <taxon>Rhabditomorpha</taxon>
        <taxon>Rhabditoidea</taxon>
        <taxon>Rhabditidae</taxon>
        <taxon>Mesorhabditinae</taxon>
        <taxon>Mesorhabditis</taxon>
    </lineage>
</organism>
<name>A0AA36FTX3_9BILA</name>
<feature type="non-terminal residue" evidence="2">
    <location>
        <position position="1"/>
    </location>
</feature>
<feature type="region of interest" description="Disordered" evidence="1">
    <location>
        <begin position="32"/>
        <end position="90"/>
    </location>
</feature>
<accession>A0AA36FTX3</accession>
<gene>
    <name evidence="2" type="ORF">MSPICULIGERA_LOCUS1143</name>
</gene>
<reference evidence="2" key="1">
    <citation type="submission" date="2023-06" db="EMBL/GenBank/DDBJ databases">
        <authorList>
            <person name="Delattre M."/>
        </authorList>
    </citation>
    <scope>NUCLEOTIDE SEQUENCE</scope>
    <source>
        <strain evidence="2">AF72</strain>
    </source>
</reference>
<evidence type="ECO:0000256" key="1">
    <source>
        <dbReference type="SAM" id="MobiDB-lite"/>
    </source>
</evidence>
<feature type="compositionally biased region" description="Acidic residues" evidence="1">
    <location>
        <begin position="32"/>
        <end position="44"/>
    </location>
</feature>
<dbReference type="EMBL" id="CATQJA010000297">
    <property type="protein sequence ID" value="CAJ0559018.1"/>
    <property type="molecule type" value="Genomic_DNA"/>
</dbReference>